<comment type="caution">
    <text evidence="1">The sequence shown here is derived from an EMBL/GenBank/DDBJ whole genome shotgun (WGS) entry which is preliminary data.</text>
</comment>
<evidence type="ECO:0000313" key="2">
    <source>
        <dbReference type="Proteomes" id="UP001230328"/>
    </source>
</evidence>
<name>A0ABU0SGE4_9ACTN</name>
<dbReference type="InterPro" id="IPR001387">
    <property type="entry name" value="Cro/C1-type_HTH"/>
</dbReference>
<sequence length="394" mass="42068">MRLVLAAHMVRASGYASDLDMRERDETTGGPIGERLAAWRVHRRMSREDLASRAGLELGYIVGLEMGTDWMDRRGRLATLAGALRLDVADLTGQPYPPRGAEHVAVRAVAFHLRRRVLRWDLGTSPGPRLDELEERVRDAAAADASGDEYRLALALPELIDAADLAVSTAAPREHEEANRLRVQAHVLGAGLLRRLGYKDLAWMLLHRARPGVQEPLQVLVEEVHLLIDLGLPEYALSRAGRAQEAGAGQELVPLTAQAQAMAGRRRHAERLLDTAAAQAANARDVAVVNAARAAVAVECGDPEEAGAHVRAVDQDLLDDAPRSSLLVVAAAAAARQDHAGQAATRLLEADAAAPSRLRLDPLARDLVAALAVQTAGTSQAAAVGNLAESAGLR</sequence>
<protein>
    <submittedName>
        <fullName evidence="1">Transcriptional regulator with XRE-family HTH domain</fullName>
    </submittedName>
</protein>
<dbReference type="Proteomes" id="UP001230328">
    <property type="component" value="Unassembled WGS sequence"/>
</dbReference>
<reference evidence="1 2" key="1">
    <citation type="submission" date="2023-07" db="EMBL/GenBank/DDBJ databases">
        <title>Comparative genomics of wheat-associated soil bacteria to identify genetic determinants of phenazine resistance.</title>
        <authorList>
            <person name="Mouncey N."/>
        </authorList>
    </citation>
    <scope>NUCLEOTIDE SEQUENCE [LARGE SCALE GENOMIC DNA]</scope>
    <source>
        <strain evidence="1 2">V2I4</strain>
    </source>
</reference>
<organism evidence="1 2">
    <name type="scientific">Streptomyces umbrinus</name>
    <dbReference type="NCBI Taxonomy" id="67370"/>
    <lineage>
        <taxon>Bacteria</taxon>
        <taxon>Bacillati</taxon>
        <taxon>Actinomycetota</taxon>
        <taxon>Actinomycetes</taxon>
        <taxon>Kitasatosporales</taxon>
        <taxon>Streptomycetaceae</taxon>
        <taxon>Streptomyces</taxon>
        <taxon>Streptomyces phaeochromogenes group</taxon>
    </lineage>
</organism>
<dbReference type="Gene3D" id="1.10.260.40">
    <property type="entry name" value="lambda repressor-like DNA-binding domains"/>
    <property type="match status" value="1"/>
</dbReference>
<dbReference type="CDD" id="cd00093">
    <property type="entry name" value="HTH_XRE"/>
    <property type="match status" value="1"/>
</dbReference>
<dbReference type="InterPro" id="IPR010982">
    <property type="entry name" value="Lambda_DNA-bd_dom_sf"/>
</dbReference>
<gene>
    <name evidence="1" type="ORF">QF035_000227</name>
</gene>
<accession>A0ABU0SGE4</accession>
<keyword evidence="2" id="KW-1185">Reference proteome</keyword>
<dbReference type="EMBL" id="JAUSZI010000002">
    <property type="protein sequence ID" value="MDQ1022645.1"/>
    <property type="molecule type" value="Genomic_DNA"/>
</dbReference>
<proteinExistence type="predicted"/>
<dbReference type="SUPFAM" id="SSF47413">
    <property type="entry name" value="lambda repressor-like DNA-binding domains"/>
    <property type="match status" value="1"/>
</dbReference>
<evidence type="ECO:0000313" key="1">
    <source>
        <dbReference type="EMBL" id="MDQ1022645.1"/>
    </source>
</evidence>